<feature type="domain" description="Helicase C-terminal" evidence="3">
    <location>
        <begin position="818"/>
        <end position="974"/>
    </location>
</feature>
<dbReference type="Pfam" id="PF00271">
    <property type="entry name" value="Helicase_C"/>
    <property type="match status" value="1"/>
</dbReference>
<name>A0A2X2YNZ0_9ACTO</name>
<dbReference type="Proteomes" id="UP000250245">
    <property type="component" value="Unassembled WGS sequence"/>
</dbReference>
<dbReference type="CDD" id="cd18793">
    <property type="entry name" value="SF2_C_SNF"/>
    <property type="match status" value="1"/>
</dbReference>
<sequence>MADEMDWRAGLGSLLNASEVDFTNQPLAIQIDGETLIPLRLALSGEWTEKRATWRDLTSRWVSVTKGLNTTQLVAMRHLFEHSAHAQLVKLSHLDATGLDLLEKCVTSGVTVYSDTTRTTVLCPTTRGSQAVLVITPHEDGSVTVVARAENSVPGPRYETADTADADCQSLGTRLQVLRGRFVACTGIKAGVNEELHALAAAQARWEIPAAQANDFWANYAKHLGELGMLSPDSMNLVQEHAFGTPQLCGLLRLHEMNPQLVEIRWTVRRRSATDTVEVPLDPNTADSEIQKAMHSVGSLGGWNASEIQTFFTKKFPIFELDRIRELIATINASQRAEVDISPELQHIQIFSDGPALDLRIDQIISPGQATSQSDEDAPDFAADFEGLPEDEPRGWGLRYGLDLGLRLGQEDLDTKEFLAALGRVERWWQTPEGNWVDLYAAKNQQLKRLIREFTDLGLNDFSGGADFSVGISNFGLVSALDALATTRHFSGDWEHAVNKLVDPPEVSTPALARGTWRGYQEDGFHWMMARATAGLGGILADDMGLGKTMQMLAVIAGQKQQLMDSPANAAGAVFVIVPASLMGTWEEQASRWFPDLHLYAQKTSVGKVAADWERVAREVKQADLVLTTYTLARMDIDFWQTQSFSGLVFDEAQFVKNPSTATHKALVRLRAKWAFALTGTPIENTATDLWSIMSLTVPTVLPSLSVFTRRFAAEALSDRGEAAAELSDRVAPFLLRRTKDSVAQELPEKIEQIVSIDLEPAQRTWYAKYLTAARAQVADANSPRINILTALTRLRQLALSAKLIDPQAHEDGAKVTYLLQTLEGLRDDSNLNPRQRHQALVFSQFTSFLAILRERLDQAGIDYAYLDGTSRDRDRQVARFQNGEVDVFLISLKAGGFGLNLTQADYVFLTDPWWNPAAEAQAVDRAHRLGQKRFVNVYRLVATDTIEQRVLELQEKKRDLIGAVLSGQENREVSAGITLDQLRSLLG</sequence>
<proteinExistence type="predicted"/>
<dbReference type="RefSeq" id="WP_013189527.1">
    <property type="nucleotide sequence ID" value="NZ_CP068112.1"/>
</dbReference>
<dbReference type="CDD" id="cd18012">
    <property type="entry name" value="DEXQc_arch_SWI2_SNF2"/>
    <property type="match status" value="1"/>
</dbReference>
<evidence type="ECO:0000313" key="5">
    <source>
        <dbReference type="Proteomes" id="UP000250245"/>
    </source>
</evidence>
<evidence type="ECO:0000313" key="4">
    <source>
        <dbReference type="EMBL" id="SQB64601.1"/>
    </source>
</evidence>
<dbReference type="PROSITE" id="PS51194">
    <property type="entry name" value="HELICASE_CTER"/>
    <property type="match status" value="1"/>
</dbReference>
<dbReference type="PANTHER" id="PTHR10799">
    <property type="entry name" value="SNF2/RAD54 HELICASE FAMILY"/>
    <property type="match status" value="1"/>
</dbReference>
<dbReference type="PROSITE" id="PS51192">
    <property type="entry name" value="HELICASE_ATP_BIND_1"/>
    <property type="match status" value="1"/>
</dbReference>
<dbReference type="InterPro" id="IPR000330">
    <property type="entry name" value="SNF2_N"/>
</dbReference>
<dbReference type="GeneID" id="55565743"/>
<organism evidence="4 5">
    <name type="scientific">Mobiluncus curtisii</name>
    <dbReference type="NCBI Taxonomy" id="2051"/>
    <lineage>
        <taxon>Bacteria</taxon>
        <taxon>Bacillati</taxon>
        <taxon>Actinomycetota</taxon>
        <taxon>Actinomycetes</taxon>
        <taxon>Actinomycetales</taxon>
        <taxon>Actinomycetaceae</taxon>
        <taxon>Mobiluncus</taxon>
    </lineage>
</organism>
<dbReference type="InterPro" id="IPR014001">
    <property type="entry name" value="Helicase_ATP-bd"/>
</dbReference>
<evidence type="ECO:0000256" key="1">
    <source>
        <dbReference type="ARBA" id="ARBA00022801"/>
    </source>
</evidence>
<keyword evidence="1" id="KW-0378">Hydrolase</keyword>
<dbReference type="EMBL" id="UASJ01000001">
    <property type="protein sequence ID" value="SQB64601.1"/>
    <property type="molecule type" value="Genomic_DNA"/>
</dbReference>
<dbReference type="InterPro" id="IPR038718">
    <property type="entry name" value="SNF2-like_sf"/>
</dbReference>
<dbReference type="InterPro" id="IPR049730">
    <property type="entry name" value="SNF2/RAD54-like_C"/>
</dbReference>
<dbReference type="Pfam" id="PF00176">
    <property type="entry name" value="SNF2-rel_dom"/>
    <property type="match status" value="1"/>
</dbReference>
<dbReference type="InterPro" id="IPR027417">
    <property type="entry name" value="P-loop_NTPase"/>
</dbReference>
<dbReference type="GO" id="GO:0005524">
    <property type="term" value="F:ATP binding"/>
    <property type="evidence" value="ECO:0007669"/>
    <property type="project" value="InterPro"/>
</dbReference>
<dbReference type="SUPFAM" id="SSF52540">
    <property type="entry name" value="P-loop containing nucleoside triphosphate hydrolases"/>
    <property type="match status" value="2"/>
</dbReference>
<evidence type="ECO:0000259" key="3">
    <source>
        <dbReference type="PROSITE" id="PS51194"/>
    </source>
</evidence>
<protein>
    <submittedName>
        <fullName evidence="4">N-formylmethionyl-tRNA deformylase</fullName>
    </submittedName>
</protein>
<dbReference type="SMART" id="SM00487">
    <property type="entry name" value="DEXDc"/>
    <property type="match status" value="1"/>
</dbReference>
<reference evidence="4 5" key="1">
    <citation type="submission" date="2018-06" db="EMBL/GenBank/DDBJ databases">
        <authorList>
            <consortium name="Pathogen Informatics"/>
            <person name="Doyle S."/>
        </authorList>
    </citation>
    <scope>NUCLEOTIDE SEQUENCE [LARGE SCALE GENOMIC DNA]</scope>
    <source>
        <strain evidence="4 5">NCTC11820</strain>
    </source>
</reference>
<dbReference type="Gene3D" id="3.40.50.300">
    <property type="entry name" value="P-loop containing nucleotide triphosphate hydrolases"/>
    <property type="match status" value="1"/>
</dbReference>
<dbReference type="GO" id="GO:0016787">
    <property type="term" value="F:hydrolase activity"/>
    <property type="evidence" value="ECO:0007669"/>
    <property type="project" value="UniProtKB-KW"/>
</dbReference>
<dbReference type="Gene3D" id="3.40.50.10810">
    <property type="entry name" value="Tandem AAA-ATPase domain"/>
    <property type="match status" value="1"/>
</dbReference>
<accession>A0A2X2YNZ0</accession>
<gene>
    <name evidence="4" type="ORF">NCTC11820_00952</name>
</gene>
<dbReference type="InterPro" id="IPR001650">
    <property type="entry name" value="Helicase_C-like"/>
</dbReference>
<dbReference type="AlphaFoldDB" id="A0A2X2YNZ0"/>
<feature type="domain" description="Helicase ATP-binding" evidence="2">
    <location>
        <begin position="529"/>
        <end position="700"/>
    </location>
</feature>
<dbReference type="SMART" id="SM00490">
    <property type="entry name" value="HELICc"/>
    <property type="match status" value="1"/>
</dbReference>
<evidence type="ECO:0000259" key="2">
    <source>
        <dbReference type="PROSITE" id="PS51192"/>
    </source>
</evidence>